<evidence type="ECO:0000256" key="1">
    <source>
        <dbReference type="SAM" id="MobiDB-lite"/>
    </source>
</evidence>
<evidence type="ECO:0000313" key="3">
    <source>
        <dbReference type="Proteomes" id="UP001500124"/>
    </source>
</evidence>
<accession>A0ABP9LLH0</accession>
<feature type="compositionally biased region" description="Basic and acidic residues" evidence="1">
    <location>
        <begin position="23"/>
        <end position="39"/>
    </location>
</feature>
<protein>
    <submittedName>
        <fullName evidence="2">Uncharacterized protein</fullName>
    </submittedName>
</protein>
<evidence type="ECO:0000313" key="2">
    <source>
        <dbReference type="EMBL" id="GAA5080985.1"/>
    </source>
</evidence>
<dbReference type="EMBL" id="BAABKC010000141">
    <property type="protein sequence ID" value="GAA5080985.1"/>
    <property type="molecule type" value="Genomic_DNA"/>
</dbReference>
<comment type="caution">
    <text evidence="2">The sequence shown here is derived from an EMBL/GenBank/DDBJ whole genome shotgun (WGS) entry which is preliminary data.</text>
</comment>
<sequence length="96" mass="10408">MARAARRILAAAAGERHGRRRARAEAEHSPPGEGAHENPDPSVTSFDVVTHSEAVTEGKVARIDMKFTTFAWKLSVYDRGLTAPLRSVCQAPNALL</sequence>
<gene>
    <name evidence="2" type="ORF">GCM10023336_74560</name>
</gene>
<name>A0ABP9LLH0_9ACTN</name>
<feature type="region of interest" description="Disordered" evidence="1">
    <location>
        <begin position="1"/>
        <end position="46"/>
    </location>
</feature>
<reference evidence="3" key="1">
    <citation type="journal article" date="2019" name="Int. J. Syst. Evol. Microbiol.">
        <title>The Global Catalogue of Microorganisms (GCM) 10K type strain sequencing project: providing services to taxonomists for standard genome sequencing and annotation.</title>
        <authorList>
            <consortium name="The Broad Institute Genomics Platform"/>
            <consortium name="The Broad Institute Genome Sequencing Center for Infectious Disease"/>
            <person name="Wu L."/>
            <person name="Ma J."/>
        </authorList>
    </citation>
    <scope>NUCLEOTIDE SEQUENCE [LARGE SCALE GENOMIC DNA]</scope>
    <source>
        <strain evidence="3">JCM 18410</strain>
    </source>
</reference>
<organism evidence="2 3">
    <name type="scientific">Streptomyces similanensis</name>
    <dbReference type="NCBI Taxonomy" id="1274988"/>
    <lineage>
        <taxon>Bacteria</taxon>
        <taxon>Bacillati</taxon>
        <taxon>Actinomycetota</taxon>
        <taxon>Actinomycetes</taxon>
        <taxon>Kitasatosporales</taxon>
        <taxon>Streptomycetaceae</taxon>
        <taxon>Streptomyces</taxon>
    </lineage>
</organism>
<dbReference type="Proteomes" id="UP001500124">
    <property type="component" value="Unassembled WGS sequence"/>
</dbReference>
<proteinExistence type="predicted"/>
<keyword evidence="3" id="KW-1185">Reference proteome</keyword>